<organism evidence="1 2">
    <name type="scientific">Gossypium tomentosum</name>
    <name type="common">Hawaiian cotton</name>
    <name type="synonym">Gossypium sandvicense</name>
    <dbReference type="NCBI Taxonomy" id="34277"/>
    <lineage>
        <taxon>Eukaryota</taxon>
        <taxon>Viridiplantae</taxon>
        <taxon>Streptophyta</taxon>
        <taxon>Embryophyta</taxon>
        <taxon>Tracheophyta</taxon>
        <taxon>Spermatophyta</taxon>
        <taxon>Magnoliopsida</taxon>
        <taxon>eudicotyledons</taxon>
        <taxon>Gunneridae</taxon>
        <taxon>Pentapetalae</taxon>
        <taxon>rosids</taxon>
        <taxon>malvids</taxon>
        <taxon>Malvales</taxon>
        <taxon>Malvaceae</taxon>
        <taxon>Malvoideae</taxon>
        <taxon>Gossypium</taxon>
    </lineage>
</organism>
<name>A0A5D2MFZ2_GOSTO</name>
<proteinExistence type="predicted"/>
<dbReference type="EMBL" id="CM017622">
    <property type="protein sequence ID" value="TYH90421.1"/>
    <property type="molecule type" value="Genomic_DNA"/>
</dbReference>
<dbReference type="Proteomes" id="UP000322667">
    <property type="component" value="Chromosome A13"/>
</dbReference>
<evidence type="ECO:0000313" key="2">
    <source>
        <dbReference type="Proteomes" id="UP000322667"/>
    </source>
</evidence>
<protein>
    <submittedName>
        <fullName evidence="1">Uncharacterized protein</fullName>
    </submittedName>
</protein>
<evidence type="ECO:0000313" key="1">
    <source>
        <dbReference type="EMBL" id="TYH90421.1"/>
    </source>
</evidence>
<accession>A0A5D2MFZ2</accession>
<gene>
    <name evidence="1" type="ORF">ES332_A13G046900v1</name>
</gene>
<sequence>MGNGSVQSSGFYGSNALLQFSNDVTSMLTISYHKDGTWLLTSSKPRQATEFMLLVAKEGYMGSSRAGMGKGECRRRCPCKDV</sequence>
<dbReference type="AlphaFoldDB" id="A0A5D2MFZ2"/>
<reference evidence="1 2" key="1">
    <citation type="submission" date="2019-07" db="EMBL/GenBank/DDBJ databases">
        <title>WGS assembly of Gossypium tomentosum.</title>
        <authorList>
            <person name="Chen Z.J."/>
            <person name="Sreedasyam A."/>
            <person name="Ando A."/>
            <person name="Song Q."/>
            <person name="De L."/>
            <person name="Hulse-Kemp A."/>
            <person name="Ding M."/>
            <person name="Ye W."/>
            <person name="Kirkbride R."/>
            <person name="Jenkins J."/>
            <person name="Plott C."/>
            <person name="Lovell J."/>
            <person name="Lin Y.-M."/>
            <person name="Vaughn R."/>
            <person name="Liu B."/>
            <person name="Li W."/>
            <person name="Simpson S."/>
            <person name="Scheffler B."/>
            <person name="Saski C."/>
            <person name="Grover C."/>
            <person name="Hu G."/>
            <person name="Conover J."/>
            <person name="Carlson J."/>
            <person name="Shu S."/>
            <person name="Boston L."/>
            <person name="Williams M."/>
            <person name="Peterson D."/>
            <person name="Mcgee K."/>
            <person name="Jones D."/>
            <person name="Wendel J."/>
            <person name="Stelly D."/>
            <person name="Grimwood J."/>
            <person name="Schmutz J."/>
        </authorList>
    </citation>
    <scope>NUCLEOTIDE SEQUENCE [LARGE SCALE GENOMIC DNA]</scope>
    <source>
        <strain evidence="1">7179.01</strain>
    </source>
</reference>
<keyword evidence="2" id="KW-1185">Reference proteome</keyword>